<sequence>MSLLIAENLRRLYGGQEVLRGASVRVEVSEKLGIVGRNGGGKSTLLRLIAGQESPDFGTIAIARGTTVGYVPQRPEFKPGEIAFDHVEGGLEETRVVQAEIAELESKLETAEGDALERYVARYGELTERMHHLSGWNTDLLVEQVLSGIGLAEKHWRREAGTLSGGEKARVALARQLVRRPDLLLLDEPTNHLDLDGIEWLEDYLREFDRAVLLVSHDRRLLNRVVDGIFELEWGQVRRYPGNYEKYVNLRQERFQSELKAYEQQRDQMRKEQAFIKKHMGSQRTSEAKGRQKKLDRVDRLERPHDDIRRPVLRFGQVQRSGESVIEGNDLAIGFGTTKLHQGLDLRVSRGDRIGIVGPNGAGKTTLIRALAGRSEIMAGELKLGHKTRVGYFDQESGGLDPEASPYESIRRLYPTMPDVEIRGHLARFLFRGDDVDKPISGLSGGERARVALALLILTEPTWLALDEPTNHLDLAARTALEELLAGFPGAMLCISHDREFLDNLCNRIVELSMSGIREFRGNYSEYRAAIASEQEAAGAAKAQREESRRQQERQRVEAEQKQAAKAAERERSKSKGNGKGGGKGQGGKPSGGGGQAGSKASAGADKIRNPQRFERLEKEIIALEEKREALMAAMVTEEVYRDADALRGHQFDLAEVERDLEDKNRLWENWS</sequence>
<feature type="domain" description="ABC transporter" evidence="4">
    <location>
        <begin position="326"/>
        <end position="539"/>
    </location>
</feature>
<feature type="domain" description="ABC transporter" evidence="4">
    <location>
        <begin position="4"/>
        <end position="259"/>
    </location>
</feature>
<evidence type="ECO:0000313" key="6">
    <source>
        <dbReference type="Proteomes" id="UP000316921"/>
    </source>
</evidence>
<dbReference type="GO" id="GO:0005524">
    <property type="term" value="F:ATP binding"/>
    <property type="evidence" value="ECO:0007669"/>
    <property type="project" value="UniProtKB-KW"/>
</dbReference>
<name>A0A518BFJ2_9BACT</name>
<dbReference type="PROSITE" id="PS50893">
    <property type="entry name" value="ABC_TRANSPORTER_2"/>
    <property type="match status" value="2"/>
</dbReference>
<organism evidence="5 6">
    <name type="scientific">Engelhardtia mirabilis</name>
    <dbReference type="NCBI Taxonomy" id="2528011"/>
    <lineage>
        <taxon>Bacteria</taxon>
        <taxon>Pseudomonadati</taxon>
        <taxon>Planctomycetota</taxon>
        <taxon>Planctomycetia</taxon>
        <taxon>Planctomycetia incertae sedis</taxon>
        <taxon>Engelhardtia</taxon>
    </lineage>
</organism>
<evidence type="ECO:0000256" key="1">
    <source>
        <dbReference type="ARBA" id="ARBA00022741"/>
    </source>
</evidence>
<dbReference type="InterPro" id="IPR032781">
    <property type="entry name" value="ABC_tran_Xtn"/>
</dbReference>
<gene>
    <name evidence="5" type="primary">yheS_1</name>
    <name evidence="5" type="ORF">Pla133_08140</name>
</gene>
<dbReference type="GO" id="GO:0016887">
    <property type="term" value="F:ATP hydrolysis activity"/>
    <property type="evidence" value="ECO:0007669"/>
    <property type="project" value="InterPro"/>
</dbReference>
<dbReference type="AlphaFoldDB" id="A0A518BFJ2"/>
<dbReference type="SMART" id="SM00382">
    <property type="entry name" value="AAA"/>
    <property type="match status" value="2"/>
</dbReference>
<keyword evidence="6" id="KW-1185">Reference proteome</keyword>
<feature type="compositionally biased region" description="Basic and acidic residues" evidence="3">
    <location>
        <begin position="286"/>
        <end position="298"/>
    </location>
</feature>
<evidence type="ECO:0000313" key="5">
    <source>
        <dbReference type="EMBL" id="QDU65748.1"/>
    </source>
</evidence>
<dbReference type="Pfam" id="PF00005">
    <property type="entry name" value="ABC_tran"/>
    <property type="match status" value="2"/>
</dbReference>
<dbReference type="InterPro" id="IPR051309">
    <property type="entry name" value="ABCF_ATPase"/>
</dbReference>
<dbReference type="Gene3D" id="3.40.50.300">
    <property type="entry name" value="P-loop containing nucleotide triphosphate hydrolases"/>
    <property type="match status" value="2"/>
</dbReference>
<feature type="compositionally biased region" description="Basic and acidic residues" evidence="3">
    <location>
        <begin position="543"/>
        <end position="574"/>
    </location>
</feature>
<dbReference type="InterPro" id="IPR003593">
    <property type="entry name" value="AAA+_ATPase"/>
</dbReference>
<protein>
    <submittedName>
        <fullName evidence="5">Putative ABC transporter ATP-binding protein YheS</fullName>
    </submittedName>
</protein>
<keyword evidence="1" id="KW-0547">Nucleotide-binding</keyword>
<dbReference type="PANTHER" id="PTHR42855:SF2">
    <property type="entry name" value="DRUG RESISTANCE ABC TRANSPORTER,ATP-BINDING PROTEIN"/>
    <property type="match status" value="1"/>
</dbReference>
<dbReference type="PROSITE" id="PS00211">
    <property type="entry name" value="ABC_TRANSPORTER_1"/>
    <property type="match status" value="2"/>
</dbReference>
<reference evidence="5 6" key="1">
    <citation type="submission" date="2019-02" db="EMBL/GenBank/DDBJ databases">
        <title>Deep-cultivation of Planctomycetes and their phenomic and genomic characterization uncovers novel biology.</title>
        <authorList>
            <person name="Wiegand S."/>
            <person name="Jogler M."/>
            <person name="Boedeker C."/>
            <person name="Pinto D."/>
            <person name="Vollmers J."/>
            <person name="Rivas-Marin E."/>
            <person name="Kohn T."/>
            <person name="Peeters S.H."/>
            <person name="Heuer A."/>
            <person name="Rast P."/>
            <person name="Oberbeckmann S."/>
            <person name="Bunk B."/>
            <person name="Jeske O."/>
            <person name="Meyerdierks A."/>
            <person name="Storesund J.E."/>
            <person name="Kallscheuer N."/>
            <person name="Luecker S."/>
            <person name="Lage O.M."/>
            <person name="Pohl T."/>
            <person name="Merkel B.J."/>
            <person name="Hornburger P."/>
            <person name="Mueller R.-W."/>
            <person name="Bruemmer F."/>
            <person name="Labrenz M."/>
            <person name="Spormann A.M."/>
            <person name="Op den Camp H."/>
            <person name="Overmann J."/>
            <person name="Amann R."/>
            <person name="Jetten M.S.M."/>
            <person name="Mascher T."/>
            <person name="Medema M.H."/>
            <person name="Devos D.P."/>
            <person name="Kaster A.-K."/>
            <person name="Ovreas L."/>
            <person name="Rohde M."/>
            <person name="Galperin M.Y."/>
            <person name="Jogler C."/>
        </authorList>
    </citation>
    <scope>NUCLEOTIDE SEQUENCE [LARGE SCALE GENOMIC DNA]</scope>
    <source>
        <strain evidence="5 6">Pla133</strain>
    </source>
</reference>
<feature type="region of interest" description="Disordered" evidence="3">
    <location>
        <begin position="278"/>
        <end position="298"/>
    </location>
</feature>
<dbReference type="Proteomes" id="UP000316921">
    <property type="component" value="Chromosome"/>
</dbReference>
<dbReference type="InterPro" id="IPR017871">
    <property type="entry name" value="ABC_transporter-like_CS"/>
</dbReference>
<evidence type="ECO:0000256" key="2">
    <source>
        <dbReference type="ARBA" id="ARBA00022840"/>
    </source>
</evidence>
<dbReference type="PANTHER" id="PTHR42855">
    <property type="entry name" value="ABC TRANSPORTER ATP-BINDING SUBUNIT"/>
    <property type="match status" value="1"/>
</dbReference>
<evidence type="ECO:0000256" key="3">
    <source>
        <dbReference type="SAM" id="MobiDB-lite"/>
    </source>
</evidence>
<feature type="region of interest" description="Disordered" evidence="3">
    <location>
        <begin position="538"/>
        <end position="612"/>
    </location>
</feature>
<dbReference type="InterPro" id="IPR027417">
    <property type="entry name" value="P-loop_NTPase"/>
</dbReference>
<dbReference type="FunFam" id="3.40.50.300:FF:000011">
    <property type="entry name" value="Putative ABC transporter ATP-binding component"/>
    <property type="match status" value="1"/>
</dbReference>
<dbReference type="Pfam" id="PF12848">
    <property type="entry name" value="ABC_tran_Xtn"/>
    <property type="match status" value="1"/>
</dbReference>
<dbReference type="RefSeq" id="WP_145062645.1">
    <property type="nucleotide sequence ID" value="NZ_CP036287.1"/>
</dbReference>
<dbReference type="KEGG" id="pbap:Pla133_08140"/>
<dbReference type="SUPFAM" id="SSF52540">
    <property type="entry name" value="P-loop containing nucleoside triphosphate hydrolases"/>
    <property type="match status" value="2"/>
</dbReference>
<accession>A0A518BFJ2</accession>
<dbReference type="EMBL" id="CP036287">
    <property type="protein sequence ID" value="QDU65748.1"/>
    <property type="molecule type" value="Genomic_DNA"/>
</dbReference>
<proteinExistence type="predicted"/>
<dbReference type="InterPro" id="IPR003439">
    <property type="entry name" value="ABC_transporter-like_ATP-bd"/>
</dbReference>
<evidence type="ECO:0000259" key="4">
    <source>
        <dbReference type="PROSITE" id="PS50893"/>
    </source>
</evidence>
<keyword evidence="2 5" id="KW-0067">ATP-binding</keyword>
<feature type="compositionally biased region" description="Gly residues" evidence="3">
    <location>
        <begin position="578"/>
        <end position="597"/>
    </location>
</feature>
<dbReference type="CDD" id="cd03221">
    <property type="entry name" value="ABCF_EF-3"/>
    <property type="match status" value="2"/>
</dbReference>